<organism evidence="2 3">
    <name type="scientific">Verticiella sediminum</name>
    <dbReference type="NCBI Taxonomy" id="1247510"/>
    <lineage>
        <taxon>Bacteria</taxon>
        <taxon>Pseudomonadati</taxon>
        <taxon>Pseudomonadota</taxon>
        <taxon>Betaproteobacteria</taxon>
        <taxon>Burkholderiales</taxon>
        <taxon>Alcaligenaceae</taxon>
        <taxon>Verticiella</taxon>
    </lineage>
</organism>
<dbReference type="PANTHER" id="PTHR42928">
    <property type="entry name" value="TRICARBOXYLATE-BINDING PROTEIN"/>
    <property type="match status" value="1"/>
</dbReference>
<gene>
    <name evidence="2" type="ORF">FOZ76_26585</name>
</gene>
<dbReference type="CDD" id="cd07012">
    <property type="entry name" value="PBP2_Bug_TTT"/>
    <property type="match status" value="1"/>
</dbReference>
<dbReference type="Proteomes" id="UP000318405">
    <property type="component" value="Unassembled WGS sequence"/>
</dbReference>
<dbReference type="InterPro" id="IPR042100">
    <property type="entry name" value="Bug_dom1"/>
</dbReference>
<sequence>MLDTAIKLTACARIPHPAAKIFHGRHQMSALFKRIALSVAMLFMPFAATPGHAATYPDRAVKIIVPFAPGGATDYIARVIAEKLGARLGQPFVVENRAGAGGVVGTEAALRSPADGYTLLIASRSYTANPAIIKVKFDPVRDVVPIVNMVIAPSVFLVSKDTPANSLGELVAYAKGNPGKLFYASQGTGSITHISTEAFLASTGIKMEHVPYKGVGPALTALAAGEAQVLVTDPGASQPLVTAGKVKLLAVSGDQRLAQYPEVPTAVEQGFPQFGSYGSWQGLFAPAGTPAEAVDILNKTVNEILQTPEMSELLADRFAMPIGGSSADFAASVKADIRYYGDIARKLGIEAQ</sequence>
<proteinExistence type="inferred from homology"/>
<dbReference type="EMBL" id="VLTJ01000044">
    <property type="protein sequence ID" value="TSH88458.1"/>
    <property type="molecule type" value="Genomic_DNA"/>
</dbReference>
<keyword evidence="3" id="KW-1185">Reference proteome</keyword>
<name>A0A556A6F5_9BURK</name>
<dbReference type="Pfam" id="PF03401">
    <property type="entry name" value="TctC"/>
    <property type="match status" value="1"/>
</dbReference>
<dbReference type="InterPro" id="IPR005064">
    <property type="entry name" value="BUG"/>
</dbReference>
<dbReference type="SUPFAM" id="SSF53850">
    <property type="entry name" value="Periplasmic binding protein-like II"/>
    <property type="match status" value="1"/>
</dbReference>
<evidence type="ECO:0000313" key="2">
    <source>
        <dbReference type="EMBL" id="TSH88458.1"/>
    </source>
</evidence>
<dbReference type="OrthoDB" id="8678477at2"/>
<dbReference type="Gene3D" id="3.40.190.10">
    <property type="entry name" value="Periplasmic binding protein-like II"/>
    <property type="match status" value="1"/>
</dbReference>
<dbReference type="AlphaFoldDB" id="A0A556A6F5"/>
<reference evidence="2 3" key="1">
    <citation type="submission" date="2019-07" db="EMBL/GenBank/DDBJ databases">
        <title>Qingshengfaniella alkalisoli gen. nov., sp. nov., isolated from saline soil.</title>
        <authorList>
            <person name="Xu L."/>
            <person name="Huang X.-X."/>
            <person name="Sun J.-Q."/>
        </authorList>
    </citation>
    <scope>NUCLEOTIDE SEQUENCE [LARGE SCALE GENOMIC DNA]</scope>
    <source>
        <strain evidence="2 3">DSM 27279</strain>
    </source>
</reference>
<accession>A0A556A6F5</accession>
<dbReference type="PIRSF" id="PIRSF017082">
    <property type="entry name" value="YflP"/>
    <property type="match status" value="1"/>
</dbReference>
<comment type="caution">
    <text evidence="2">The sequence shown here is derived from an EMBL/GenBank/DDBJ whole genome shotgun (WGS) entry which is preliminary data.</text>
</comment>
<protein>
    <submittedName>
        <fullName evidence="2">Tripartite tricarboxylate transporter substrate binding protein</fullName>
    </submittedName>
</protein>
<evidence type="ECO:0000256" key="1">
    <source>
        <dbReference type="ARBA" id="ARBA00006987"/>
    </source>
</evidence>
<dbReference type="PANTHER" id="PTHR42928:SF5">
    <property type="entry name" value="BLR1237 PROTEIN"/>
    <property type="match status" value="1"/>
</dbReference>
<dbReference type="Gene3D" id="3.40.190.150">
    <property type="entry name" value="Bordetella uptake gene, domain 1"/>
    <property type="match status" value="1"/>
</dbReference>
<evidence type="ECO:0000313" key="3">
    <source>
        <dbReference type="Proteomes" id="UP000318405"/>
    </source>
</evidence>
<comment type="similarity">
    <text evidence="1">Belongs to the UPF0065 (bug) family.</text>
</comment>